<dbReference type="RefSeq" id="WP_268785899.1">
    <property type="nucleotide sequence ID" value="NZ_JAPQYE010000003.1"/>
</dbReference>
<dbReference type="InterPro" id="IPR002347">
    <property type="entry name" value="SDR_fam"/>
</dbReference>
<sequence length="341" mass="37169">MTEPCIRLQERARVEEQQQRRYLGKETTVGRKSQVVVPNMKGRLAVITGASDGIGYALASRLARAGADLVLPVRNLDKGRRAVEQIRALAPGTDIELLTMDLSSLQSVADCAERLLQAGRPINVLINNAGVMSPPHRQKTADGFELQWGTNHLAHFALSARLLPLLKAGGARVTTQSSVSAQMNGINWNDLNFEKSYSESKAYSQSKVANLMFGLELERRSRAAGWGISSNASHPGVTPTNLLRAQPHMGRSRDTLGFRMVETCSRLGLLNRTAEEGMLPALYAATHPQAEGGKFYGPSGFLHLSGAPAEQKVYRPARDADEAARLWDVSEKLVGVQFATR</sequence>
<evidence type="ECO:0000256" key="1">
    <source>
        <dbReference type="ARBA" id="ARBA00006484"/>
    </source>
</evidence>
<dbReference type="PANTHER" id="PTHR24320">
    <property type="entry name" value="RETINOL DEHYDROGENASE"/>
    <property type="match status" value="1"/>
</dbReference>
<dbReference type="PANTHER" id="PTHR24320:SF148">
    <property type="entry name" value="NAD(P)-BINDING ROSSMANN-FOLD SUPERFAMILY PROTEIN"/>
    <property type="match status" value="1"/>
</dbReference>
<gene>
    <name evidence="3" type="ORF">OY187_09875</name>
</gene>
<organism evidence="3 4">
    <name type="scientific">Mycolicibacterium iranicum</name>
    <name type="common">Mycobacterium iranicum</name>
    <dbReference type="NCBI Taxonomy" id="912594"/>
    <lineage>
        <taxon>Bacteria</taxon>
        <taxon>Bacillati</taxon>
        <taxon>Actinomycetota</taxon>
        <taxon>Actinomycetes</taxon>
        <taxon>Mycobacteriales</taxon>
        <taxon>Mycobacteriaceae</taxon>
        <taxon>Mycolicibacterium</taxon>
    </lineage>
</organism>
<evidence type="ECO:0000256" key="2">
    <source>
        <dbReference type="ARBA" id="ARBA00023002"/>
    </source>
</evidence>
<comment type="caution">
    <text evidence="3">The sequence shown here is derived from an EMBL/GenBank/DDBJ whole genome shotgun (WGS) entry which is preliminary data.</text>
</comment>
<dbReference type="Proteomes" id="UP001084650">
    <property type="component" value="Unassembled WGS sequence"/>
</dbReference>
<proteinExistence type="inferred from homology"/>
<protein>
    <submittedName>
        <fullName evidence="3">SDR family oxidoreductase</fullName>
    </submittedName>
</protein>
<keyword evidence="4" id="KW-1185">Reference proteome</keyword>
<dbReference type="NCBIfam" id="NF004846">
    <property type="entry name" value="PRK06197.1"/>
    <property type="match status" value="1"/>
</dbReference>
<dbReference type="NCBIfam" id="NF004513">
    <property type="entry name" value="PRK05854.1"/>
    <property type="match status" value="1"/>
</dbReference>
<dbReference type="Gene3D" id="3.40.50.720">
    <property type="entry name" value="NAD(P)-binding Rossmann-like Domain"/>
    <property type="match status" value="1"/>
</dbReference>
<dbReference type="EMBL" id="JAPQYE010000003">
    <property type="protein sequence ID" value="MCZ0728357.1"/>
    <property type="molecule type" value="Genomic_DNA"/>
</dbReference>
<dbReference type="SUPFAM" id="SSF51735">
    <property type="entry name" value="NAD(P)-binding Rossmann-fold domains"/>
    <property type="match status" value="1"/>
</dbReference>
<dbReference type="Pfam" id="PF00106">
    <property type="entry name" value="adh_short"/>
    <property type="match status" value="1"/>
</dbReference>
<name>A0ABT4HF80_MYCIR</name>
<dbReference type="PRINTS" id="PR00081">
    <property type="entry name" value="GDHRDH"/>
</dbReference>
<dbReference type="InterPro" id="IPR036291">
    <property type="entry name" value="NAD(P)-bd_dom_sf"/>
</dbReference>
<reference evidence="3" key="1">
    <citation type="submission" date="2022-12" db="EMBL/GenBank/DDBJ databases">
        <title>Whole genome sequence of Mycolicibacterium iranicum strain SBH312.</title>
        <authorList>
            <person name="Jani J."/>
            <person name="Arifin Mustapha Z."/>
            <person name="Ahmed K."/>
            <person name="Kai Ling C."/>
        </authorList>
    </citation>
    <scope>NUCLEOTIDE SEQUENCE</scope>
    <source>
        <strain evidence="3">SBH312</strain>
    </source>
</reference>
<evidence type="ECO:0000313" key="3">
    <source>
        <dbReference type="EMBL" id="MCZ0728357.1"/>
    </source>
</evidence>
<comment type="similarity">
    <text evidence="1">Belongs to the short-chain dehydrogenases/reductases (SDR) family.</text>
</comment>
<evidence type="ECO:0000313" key="4">
    <source>
        <dbReference type="Proteomes" id="UP001084650"/>
    </source>
</evidence>
<accession>A0ABT4HF80</accession>
<keyword evidence="2" id="KW-0560">Oxidoreductase</keyword>